<gene>
    <name evidence="1" type="ORF">D0Z70_22150</name>
</gene>
<dbReference type="AlphaFoldDB" id="A0A418YLP6"/>
<dbReference type="Proteomes" id="UP000283469">
    <property type="component" value="Unassembled WGS sequence"/>
</dbReference>
<evidence type="ECO:0000313" key="2">
    <source>
        <dbReference type="Proteomes" id="UP000283469"/>
    </source>
</evidence>
<sequence length="68" mass="7306">MIEHGQERIRRGILGRCTAFGAPSKPAIVQAILDATVAPVTVRLKNIEPDRSSAAYPPSDSTLIGVHR</sequence>
<accession>A0A418YLP6</accession>
<dbReference type="RefSeq" id="WP_119750118.1">
    <property type="nucleotide sequence ID" value="NZ_QVRA01000036.1"/>
</dbReference>
<dbReference type="OrthoDB" id="7596002at2"/>
<keyword evidence="2" id="KW-1185">Reference proteome</keyword>
<evidence type="ECO:0000313" key="1">
    <source>
        <dbReference type="EMBL" id="RJG52025.1"/>
    </source>
</evidence>
<protein>
    <submittedName>
        <fullName evidence="1">Uncharacterized protein</fullName>
    </submittedName>
</protein>
<name>A0A418YLP6_9SPHN</name>
<reference evidence="1 2" key="1">
    <citation type="submission" date="2018-08" db="EMBL/GenBank/DDBJ databases">
        <title>Sphingobium sp. EO9.</title>
        <authorList>
            <person name="Park Y."/>
            <person name="Kim K.H."/>
            <person name="Jeon C.O."/>
        </authorList>
    </citation>
    <scope>NUCLEOTIDE SEQUENCE [LARGE SCALE GENOMIC DNA]</scope>
    <source>
        <strain evidence="1 2">EO9</strain>
    </source>
</reference>
<proteinExistence type="predicted"/>
<dbReference type="EMBL" id="QVRA01000036">
    <property type="protein sequence ID" value="RJG52025.1"/>
    <property type="molecule type" value="Genomic_DNA"/>
</dbReference>
<organism evidence="1 2">
    <name type="scientific">Sphingobium terrigena</name>
    <dbReference type="NCBI Taxonomy" id="2304063"/>
    <lineage>
        <taxon>Bacteria</taxon>
        <taxon>Pseudomonadati</taxon>
        <taxon>Pseudomonadota</taxon>
        <taxon>Alphaproteobacteria</taxon>
        <taxon>Sphingomonadales</taxon>
        <taxon>Sphingomonadaceae</taxon>
        <taxon>Sphingobium</taxon>
    </lineage>
</organism>
<comment type="caution">
    <text evidence="1">The sequence shown here is derived from an EMBL/GenBank/DDBJ whole genome shotgun (WGS) entry which is preliminary data.</text>
</comment>